<feature type="transmembrane region" description="Helical" evidence="6">
    <location>
        <begin position="202"/>
        <end position="222"/>
    </location>
</feature>
<keyword evidence="6" id="KW-0472">Membrane</keyword>
<dbReference type="PANTHER" id="PTHR43065">
    <property type="entry name" value="SENSOR HISTIDINE KINASE"/>
    <property type="match status" value="1"/>
</dbReference>
<evidence type="ECO:0000256" key="4">
    <source>
        <dbReference type="PROSITE-ProRule" id="PRU00169"/>
    </source>
</evidence>
<dbReference type="Pfam" id="PF00072">
    <property type="entry name" value="Response_reg"/>
    <property type="match status" value="1"/>
</dbReference>
<keyword evidence="5" id="KW-0175">Coiled coil</keyword>
<comment type="catalytic activity">
    <reaction evidence="1">
        <text>ATP + protein L-histidine = ADP + protein N-phospho-L-histidine.</text>
        <dbReference type="EC" id="2.7.13.3"/>
    </reaction>
</comment>
<feature type="domain" description="Response regulatory" evidence="8">
    <location>
        <begin position="538"/>
        <end position="649"/>
    </location>
</feature>
<dbReference type="InterPro" id="IPR005467">
    <property type="entry name" value="His_kinase_dom"/>
</dbReference>
<protein>
    <recommendedName>
        <fullName evidence="2">histidine kinase</fullName>
        <ecNumber evidence="2">2.7.13.3</ecNumber>
    </recommendedName>
</protein>
<dbReference type="STRING" id="1166337.SAMN05192580_2540"/>
<organism evidence="9 10">
    <name type="scientific">Sphingomonas jatrophae</name>
    <dbReference type="NCBI Taxonomy" id="1166337"/>
    <lineage>
        <taxon>Bacteria</taxon>
        <taxon>Pseudomonadati</taxon>
        <taxon>Pseudomonadota</taxon>
        <taxon>Alphaproteobacteria</taxon>
        <taxon>Sphingomonadales</taxon>
        <taxon>Sphingomonadaceae</taxon>
        <taxon>Sphingomonas</taxon>
    </lineage>
</organism>
<keyword evidence="9" id="KW-0808">Transferase</keyword>
<evidence type="ECO:0000313" key="9">
    <source>
        <dbReference type="EMBL" id="SFS00794.1"/>
    </source>
</evidence>
<keyword evidence="10" id="KW-1185">Reference proteome</keyword>
<keyword evidence="6" id="KW-0812">Transmembrane</keyword>
<feature type="transmembrane region" description="Helical" evidence="6">
    <location>
        <begin position="22"/>
        <end position="43"/>
    </location>
</feature>
<dbReference type="SUPFAM" id="SSF55874">
    <property type="entry name" value="ATPase domain of HSP90 chaperone/DNA topoisomerase II/histidine kinase"/>
    <property type="match status" value="1"/>
</dbReference>
<evidence type="ECO:0000256" key="1">
    <source>
        <dbReference type="ARBA" id="ARBA00000085"/>
    </source>
</evidence>
<dbReference type="InterPro" id="IPR007891">
    <property type="entry name" value="CHASE3"/>
</dbReference>
<dbReference type="Gene3D" id="3.30.565.10">
    <property type="entry name" value="Histidine kinase-like ATPase, C-terminal domain"/>
    <property type="match status" value="1"/>
</dbReference>
<dbReference type="Pfam" id="PF00512">
    <property type="entry name" value="HisKA"/>
    <property type="match status" value="1"/>
</dbReference>
<dbReference type="AlphaFoldDB" id="A0A1I6LBH7"/>
<evidence type="ECO:0000313" key="10">
    <source>
        <dbReference type="Proteomes" id="UP000198824"/>
    </source>
</evidence>
<dbReference type="Pfam" id="PF05227">
    <property type="entry name" value="CHASE3"/>
    <property type="match status" value="1"/>
</dbReference>
<dbReference type="InterPro" id="IPR001789">
    <property type="entry name" value="Sig_transdc_resp-reg_receiver"/>
</dbReference>
<dbReference type="RefSeq" id="WP_093315064.1">
    <property type="nucleotide sequence ID" value="NZ_FOZG01000002.1"/>
</dbReference>
<dbReference type="Gene3D" id="3.40.50.2300">
    <property type="match status" value="1"/>
</dbReference>
<keyword evidence="9" id="KW-0418">Kinase</keyword>
<evidence type="ECO:0000256" key="5">
    <source>
        <dbReference type="SAM" id="Coils"/>
    </source>
</evidence>
<name>A0A1I6LBH7_9SPHN</name>
<dbReference type="InterPro" id="IPR036890">
    <property type="entry name" value="HATPase_C_sf"/>
</dbReference>
<feature type="domain" description="Histidine kinase" evidence="7">
    <location>
        <begin position="292"/>
        <end position="513"/>
    </location>
</feature>
<gene>
    <name evidence="9" type="ORF">SAMN05192580_2540</name>
</gene>
<proteinExistence type="predicted"/>
<feature type="modified residue" description="4-aspartylphosphate" evidence="4">
    <location>
        <position position="586"/>
    </location>
</feature>
<dbReference type="SMART" id="SM00387">
    <property type="entry name" value="HATPase_c"/>
    <property type="match status" value="1"/>
</dbReference>
<evidence type="ECO:0000259" key="8">
    <source>
        <dbReference type="PROSITE" id="PS50110"/>
    </source>
</evidence>
<dbReference type="InterPro" id="IPR011006">
    <property type="entry name" value="CheY-like_superfamily"/>
</dbReference>
<dbReference type="InterPro" id="IPR003594">
    <property type="entry name" value="HATPase_dom"/>
</dbReference>
<dbReference type="EC" id="2.7.13.3" evidence="2"/>
<dbReference type="Proteomes" id="UP000198824">
    <property type="component" value="Unassembled WGS sequence"/>
</dbReference>
<keyword evidence="3 4" id="KW-0597">Phosphoprotein</keyword>
<dbReference type="EMBL" id="FOZG01000002">
    <property type="protein sequence ID" value="SFS00794.1"/>
    <property type="molecule type" value="Genomic_DNA"/>
</dbReference>
<evidence type="ECO:0000256" key="3">
    <source>
        <dbReference type="ARBA" id="ARBA00022553"/>
    </source>
</evidence>
<dbReference type="Pfam" id="PF02518">
    <property type="entry name" value="HATPase_c"/>
    <property type="match status" value="1"/>
</dbReference>
<dbReference type="PRINTS" id="PR00344">
    <property type="entry name" value="BCTRLSENSOR"/>
</dbReference>
<dbReference type="InterPro" id="IPR004358">
    <property type="entry name" value="Sig_transdc_His_kin-like_C"/>
</dbReference>
<dbReference type="Gene3D" id="1.10.287.130">
    <property type="match status" value="1"/>
</dbReference>
<evidence type="ECO:0000256" key="2">
    <source>
        <dbReference type="ARBA" id="ARBA00012438"/>
    </source>
</evidence>
<dbReference type="SMART" id="SM00388">
    <property type="entry name" value="HisKA"/>
    <property type="match status" value="1"/>
</dbReference>
<evidence type="ECO:0000259" key="7">
    <source>
        <dbReference type="PROSITE" id="PS50109"/>
    </source>
</evidence>
<dbReference type="PROSITE" id="PS50110">
    <property type="entry name" value="RESPONSE_REGULATORY"/>
    <property type="match status" value="1"/>
</dbReference>
<evidence type="ECO:0000256" key="6">
    <source>
        <dbReference type="SAM" id="Phobius"/>
    </source>
</evidence>
<feature type="coiled-coil region" evidence="5">
    <location>
        <begin position="228"/>
        <end position="283"/>
    </location>
</feature>
<dbReference type="InterPro" id="IPR036097">
    <property type="entry name" value="HisK_dim/P_sf"/>
</dbReference>
<dbReference type="SUPFAM" id="SSF52172">
    <property type="entry name" value="CheY-like"/>
    <property type="match status" value="1"/>
</dbReference>
<reference evidence="9 10" key="1">
    <citation type="submission" date="2016-10" db="EMBL/GenBank/DDBJ databases">
        <authorList>
            <person name="de Groot N.N."/>
        </authorList>
    </citation>
    <scope>NUCLEOTIDE SEQUENCE [LARGE SCALE GENOMIC DNA]</scope>
    <source>
        <strain evidence="9 10">S5-249</strain>
    </source>
</reference>
<dbReference type="InterPro" id="IPR003661">
    <property type="entry name" value="HisK_dim/P_dom"/>
</dbReference>
<dbReference type="SMART" id="SM00448">
    <property type="entry name" value="REC"/>
    <property type="match status" value="1"/>
</dbReference>
<keyword evidence="6" id="KW-1133">Transmembrane helix</keyword>
<dbReference type="GO" id="GO:0000155">
    <property type="term" value="F:phosphorelay sensor kinase activity"/>
    <property type="evidence" value="ECO:0007669"/>
    <property type="project" value="InterPro"/>
</dbReference>
<dbReference type="OrthoDB" id="9796100at2"/>
<dbReference type="SUPFAM" id="SSF47384">
    <property type="entry name" value="Homodimeric domain of signal transducing histidine kinase"/>
    <property type="match status" value="1"/>
</dbReference>
<sequence length="658" mass="70225">MATEPIVATREGGTGKVWRRGAATGGAFAAALLLIALVVLVALSNRARDDALARERRSYDVLLVIRGLDAAMARSEAALGRFVISGDRRTGFLYFDEWRRAGTQLEKLRTLVADDPAQAQRVRDLARLYRERGDELAAPATRATYHQGWPALSMFYEAGKALTIPVIARRMEEIADHERARLGRLSDLAQQKVERSNRLARLLSLLGVALVFVAGVLVWLAVEAFGQRASARRRADEEEIRALSLEAAVAERTRELSDANAALRAEAETRAAAEAQLRQIQKMEAVGQLTGGIAHDFNNMLAVVVGGLDLARRRLGTQAPDAARHLDNALEGANRAAALTRRLLAFARAEPLLPEGVDPTRLIGGMSDLIDRTLGERIEVVVQAPAAPWHVWCDPGQLENAILNAAVNARDAMEGEGRLTIATTNVTLRAGEVGDAPAGDYVRIDIADTGCGMPPELAERVFEPFFTTKPVGKGTGLGLSQIFGFARQSGGEVAIRSAVGTGTTLSLLLPRYEAVAPAVAAPVVQLQLAPTVAERGSRVLVVEDDPRVRGATIGALEELGYLPIACTSGDEALAQDLAGVRLVVTDVVMPGMTGPALAAELARRAPALPVLFVTGYVGEAGDAEDFRGHAVLRKPFTVDQLARAVAEAITLPPAERAA</sequence>
<dbReference type="PANTHER" id="PTHR43065:SF42">
    <property type="entry name" value="TWO-COMPONENT SENSOR PPRA"/>
    <property type="match status" value="1"/>
</dbReference>
<accession>A0A1I6LBH7</accession>
<dbReference type="PROSITE" id="PS50109">
    <property type="entry name" value="HIS_KIN"/>
    <property type="match status" value="1"/>
</dbReference>